<organism evidence="1 2">
    <name type="scientific">Kaistia nematophila</name>
    <dbReference type="NCBI Taxonomy" id="2994654"/>
    <lineage>
        <taxon>Bacteria</taxon>
        <taxon>Pseudomonadati</taxon>
        <taxon>Pseudomonadota</taxon>
        <taxon>Alphaproteobacteria</taxon>
        <taxon>Hyphomicrobiales</taxon>
        <taxon>Kaistiaceae</taxon>
        <taxon>Kaistia</taxon>
    </lineage>
</organism>
<accession>A0A9X3E456</accession>
<keyword evidence="2" id="KW-1185">Reference proteome</keyword>
<protein>
    <submittedName>
        <fullName evidence="1">Uncharacterized protein</fullName>
    </submittedName>
</protein>
<gene>
    <name evidence="1" type="ORF">OSH07_19780</name>
</gene>
<reference evidence="1" key="1">
    <citation type="submission" date="2022-11" db="EMBL/GenBank/DDBJ databases">
        <title>Biodiversity and phylogenetic relationships of bacteria.</title>
        <authorList>
            <person name="Machado R.A.R."/>
            <person name="Bhat A."/>
            <person name="Loulou A."/>
            <person name="Kallel S."/>
        </authorList>
    </citation>
    <scope>NUCLEOTIDE SEQUENCE</scope>
    <source>
        <strain evidence="1">K-TC2</strain>
    </source>
</reference>
<name>A0A9X3E456_9HYPH</name>
<evidence type="ECO:0000313" key="1">
    <source>
        <dbReference type="EMBL" id="MCX5571449.1"/>
    </source>
</evidence>
<dbReference type="RefSeq" id="WP_266340409.1">
    <property type="nucleotide sequence ID" value="NZ_JAPKNK010000010.1"/>
</dbReference>
<evidence type="ECO:0000313" key="2">
    <source>
        <dbReference type="Proteomes" id="UP001144805"/>
    </source>
</evidence>
<proteinExistence type="predicted"/>
<dbReference type="AlphaFoldDB" id="A0A9X3E456"/>
<comment type="caution">
    <text evidence="1">The sequence shown here is derived from an EMBL/GenBank/DDBJ whole genome shotgun (WGS) entry which is preliminary data.</text>
</comment>
<dbReference type="EMBL" id="JAPKNK010000010">
    <property type="protein sequence ID" value="MCX5571449.1"/>
    <property type="molecule type" value="Genomic_DNA"/>
</dbReference>
<sequence length="259" mass="28602">MTARIDEALAYLRSGGLAEVEGMTRVAFGAGSERVACSTDVAIALCMLASEAAEWPAKHSLRVAELLEANNRYLERARAADVENARLKRIIDACDWYWPEDDTSSDSCISYPHEFFSDGHVDPGTVVAISRGGVVETRYYAQLPPAGDSDSDDDFEVDEVTEELARRKVADELARRADYPQCMVCEKQLQKGDRYFPDVNGTQCEECAPTYQQMIDEPLGHVYLDDGEQRAAEDCRAQFDAHIAAGGKPTDSMATEVLE</sequence>
<dbReference type="Proteomes" id="UP001144805">
    <property type="component" value="Unassembled WGS sequence"/>
</dbReference>